<dbReference type="WBParaSite" id="ASIM_0000115601-mRNA-1">
    <property type="protein sequence ID" value="ASIM_0000115601-mRNA-1"/>
    <property type="gene ID" value="ASIM_0000115601"/>
</dbReference>
<dbReference type="InterPro" id="IPR050548">
    <property type="entry name" value="PcG_chromatin_remod_factors"/>
</dbReference>
<dbReference type="SUPFAM" id="SSF63748">
    <property type="entry name" value="Tudor/PWWP/MBT"/>
    <property type="match status" value="1"/>
</dbReference>
<organism evidence="3">
    <name type="scientific">Anisakis simplex</name>
    <name type="common">Herring worm</name>
    <dbReference type="NCBI Taxonomy" id="6269"/>
    <lineage>
        <taxon>Eukaryota</taxon>
        <taxon>Metazoa</taxon>
        <taxon>Ecdysozoa</taxon>
        <taxon>Nematoda</taxon>
        <taxon>Chromadorea</taxon>
        <taxon>Rhabditida</taxon>
        <taxon>Spirurina</taxon>
        <taxon>Ascaridomorpha</taxon>
        <taxon>Ascaridoidea</taxon>
        <taxon>Anisakidae</taxon>
        <taxon>Anisakis</taxon>
        <taxon>Anisakis simplex complex</taxon>
    </lineage>
</organism>
<dbReference type="PROSITE" id="PS51079">
    <property type="entry name" value="MBT"/>
    <property type="match status" value="1"/>
</dbReference>
<reference evidence="3" key="1">
    <citation type="submission" date="2017-02" db="UniProtKB">
        <authorList>
            <consortium name="WormBaseParasite"/>
        </authorList>
    </citation>
    <scope>IDENTIFICATION</scope>
</reference>
<dbReference type="PANTHER" id="PTHR12247:SF132">
    <property type="entry name" value="POLYCOMB PROTEIN SCM"/>
    <property type="match status" value="1"/>
</dbReference>
<dbReference type="InterPro" id="IPR004092">
    <property type="entry name" value="Mbt"/>
</dbReference>
<dbReference type="GO" id="GO:0045892">
    <property type="term" value="P:negative regulation of DNA-templated transcription"/>
    <property type="evidence" value="ECO:0007669"/>
    <property type="project" value="TreeGrafter"/>
</dbReference>
<evidence type="ECO:0000256" key="2">
    <source>
        <dbReference type="PROSITE-ProRule" id="PRU00459"/>
    </source>
</evidence>
<keyword evidence="1" id="KW-0677">Repeat</keyword>
<proteinExistence type="predicted"/>
<dbReference type="GO" id="GO:0003682">
    <property type="term" value="F:chromatin binding"/>
    <property type="evidence" value="ECO:0007669"/>
    <property type="project" value="TreeGrafter"/>
</dbReference>
<sequence>LYCCRDAERKGIGLQPPYGFMYSLASYHKFIENQLKPDKDGTPVIAPDECFAPVRIFVFWFFCDSGRNILDGYSIIISYRFHPDSNMFKVGQKCEAVDYKNFNGRPCPATVVEVIGDLITIGYDGWNQAYDTKQRFDSRHIFPMGWSEKAGLEVQPP</sequence>
<dbReference type="GO" id="GO:0005634">
    <property type="term" value="C:nucleus"/>
    <property type="evidence" value="ECO:0007669"/>
    <property type="project" value="InterPro"/>
</dbReference>
<dbReference type="SMART" id="SM00561">
    <property type="entry name" value="MBT"/>
    <property type="match status" value="1"/>
</dbReference>
<name>A0A0M3J0W2_ANISI</name>
<evidence type="ECO:0000313" key="3">
    <source>
        <dbReference type="WBParaSite" id="ASIM_0000115601-mRNA-1"/>
    </source>
</evidence>
<accession>A0A0M3J0W2</accession>
<dbReference type="Gene3D" id="2.30.30.140">
    <property type="match status" value="1"/>
</dbReference>
<feature type="repeat" description="MBT" evidence="2">
    <location>
        <begin position="25"/>
        <end position="157"/>
    </location>
</feature>
<protein>
    <submittedName>
        <fullName evidence="3">Mbt repeat family protein</fullName>
    </submittedName>
</protein>
<dbReference type="GO" id="GO:0042393">
    <property type="term" value="F:histone binding"/>
    <property type="evidence" value="ECO:0007669"/>
    <property type="project" value="TreeGrafter"/>
</dbReference>
<dbReference type="Pfam" id="PF02820">
    <property type="entry name" value="MBT"/>
    <property type="match status" value="1"/>
</dbReference>
<dbReference type="PANTHER" id="PTHR12247">
    <property type="entry name" value="POLYCOMB GROUP PROTEIN"/>
    <property type="match status" value="1"/>
</dbReference>
<dbReference type="AlphaFoldDB" id="A0A0M3J0W2"/>
<evidence type="ECO:0000256" key="1">
    <source>
        <dbReference type="ARBA" id="ARBA00022737"/>
    </source>
</evidence>